<evidence type="ECO:0000313" key="2">
    <source>
        <dbReference type="Proteomes" id="UP000319557"/>
    </source>
</evidence>
<sequence>MTLDMIQNILTLSTTVAIVLHALLGCCVHHEHACASQEVATVSQSIDHCHGHHHDAGNPCGDGETDQQGQDAPHAPCDEIDCSLISVVRNLDVSLLFSVTTWVPAIDYAAAHSAQASLTSRYGSNDPPDLFFGNQPLRTLTQVWRL</sequence>
<protein>
    <submittedName>
        <fullName evidence="1">Uncharacterized protein</fullName>
    </submittedName>
</protein>
<keyword evidence="2" id="KW-1185">Reference proteome</keyword>
<evidence type="ECO:0000313" key="1">
    <source>
        <dbReference type="EMBL" id="QDS91163.1"/>
    </source>
</evidence>
<dbReference type="KEGG" id="ruv:EC9_53830"/>
<dbReference type="Proteomes" id="UP000319557">
    <property type="component" value="Chromosome"/>
</dbReference>
<organism evidence="1 2">
    <name type="scientific">Rosistilla ulvae</name>
    <dbReference type="NCBI Taxonomy" id="1930277"/>
    <lineage>
        <taxon>Bacteria</taxon>
        <taxon>Pseudomonadati</taxon>
        <taxon>Planctomycetota</taxon>
        <taxon>Planctomycetia</taxon>
        <taxon>Pirellulales</taxon>
        <taxon>Pirellulaceae</taxon>
        <taxon>Rosistilla</taxon>
    </lineage>
</organism>
<name>A0A517M8F7_9BACT</name>
<gene>
    <name evidence="1" type="ORF">EC9_53830</name>
</gene>
<proteinExistence type="predicted"/>
<accession>A0A517M8F7</accession>
<reference evidence="1 2" key="1">
    <citation type="submission" date="2019-02" db="EMBL/GenBank/DDBJ databases">
        <title>Deep-cultivation of Planctomycetes and their phenomic and genomic characterization uncovers novel biology.</title>
        <authorList>
            <person name="Wiegand S."/>
            <person name="Jogler M."/>
            <person name="Boedeker C."/>
            <person name="Pinto D."/>
            <person name="Vollmers J."/>
            <person name="Rivas-Marin E."/>
            <person name="Kohn T."/>
            <person name="Peeters S.H."/>
            <person name="Heuer A."/>
            <person name="Rast P."/>
            <person name="Oberbeckmann S."/>
            <person name="Bunk B."/>
            <person name="Jeske O."/>
            <person name="Meyerdierks A."/>
            <person name="Storesund J.E."/>
            <person name="Kallscheuer N."/>
            <person name="Luecker S."/>
            <person name="Lage O.M."/>
            <person name="Pohl T."/>
            <person name="Merkel B.J."/>
            <person name="Hornburger P."/>
            <person name="Mueller R.-W."/>
            <person name="Bruemmer F."/>
            <person name="Labrenz M."/>
            <person name="Spormann A.M."/>
            <person name="Op den Camp H."/>
            <person name="Overmann J."/>
            <person name="Amann R."/>
            <person name="Jetten M.S.M."/>
            <person name="Mascher T."/>
            <person name="Medema M.H."/>
            <person name="Devos D.P."/>
            <person name="Kaster A.-K."/>
            <person name="Ovreas L."/>
            <person name="Rohde M."/>
            <person name="Galperin M.Y."/>
            <person name="Jogler C."/>
        </authorList>
    </citation>
    <scope>NUCLEOTIDE SEQUENCE [LARGE SCALE GENOMIC DNA]</scope>
    <source>
        <strain evidence="1 2">EC9</strain>
    </source>
</reference>
<dbReference type="AlphaFoldDB" id="A0A517M8F7"/>
<dbReference type="EMBL" id="CP036261">
    <property type="protein sequence ID" value="QDS91163.1"/>
    <property type="molecule type" value="Genomic_DNA"/>
</dbReference>